<proteinExistence type="predicted"/>
<dbReference type="STRING" id="4846.A0A367IYT6"/>
<dbReference type="AlphaFoldDB" id="A0A367IYT6"/>
<reference evidence="1 2" key="1">
    <citation type="journal article" date="2018" name="G3 (Bethesda)">
        <title>Phylogenetic and Phylogenomic Definition of Rhizopus Species.</title>
        <authorList>
            <person name="Gryganskyi A.P."/>
            <person name="Golan J."/>
            <person name="Dolatabadi S."/>
            <person name="Mondo S."/>
            <person name="Robb S."/>
            <person name="Idnurm A."/>
            <person name="Muszewska A."/>
            <person name="Steczkiewicz K."/>
            <person name="Masonjones S."/>
            <person name="Liao H.L."/>
            <person name="Gajdeczka M.T."/>
            <person name="Anike F."/>
            <person name="Vuek A."/>
            <person name="Anishchenko I.M."/>
            <person name="Voigt K."/>
            <person name="de Hoog G.S."/>
            <person name="Smith M.E."/>
            <person name="Heitman J."/>
            <person name="Vilgalys R."/>
            <person name="Stajich J.E."/>
        </authorList>
    </citation>
    <scope>NUCLEOTIDE SEQUENCE [LARGE SCALE GENOMIC DNA]</scope>
    <source>
        <strain evidence="1 2">LSU 92-RS-03</strain>
    </source>
</reference>
<evidence type="ECO:0000313" key="1">
    <source>
        <dbReference type="EMBL" id="RCH82611.1"/>
    </source>
</evidence>
<protein>
    <submittedName>
        <fullName evidence="1">Uncharacterized protein</fullName>
    </submittedName>
</protein>
<accession>A0A367IYT6</accession>
<dbReference type="OrthoDB" id="2285383at2759"/>
<evidence type="ECO:0000313" key="2">
    <source>
        <dbReference type="Proteomes" id="UP000253551"/>
    </source>
</evidence>
<comment type="caution">
    <text evidence="1">The sequence shown here is derived from an EMBL/GenBank/DDBJ whole genome shotgun (WGS) entry which is preliminary data.</text>
</comment>
<name>A0A367IYT6_RHIST</name>
<dbReference type="EMBL" id="PJQM01005039">
    <property type="protein sequence ID" value="RCH82611.1"/>
    <property type="molecule type" value="Genomic_DNA"/>
</dbReference>
<dbReference type="Proteomes" id="UP000253551">
    <property type="component" value="Unassembled WGS sequence"/>
</dbReference>
<sequence>MQFFYEDGTGNIVDDQGQQATTFIEEKSFRLKSLTDLRKCIKNKNVQVDLTTMHGTMMSEATPRKERPHQYNVYTIEDRKRYFYFLKEKLMKPREAAKAAKAANVNYDTARKWKKTYEEDPEREIPTKKNKSWFTVNNFIPPPFFFVTIQHKDDSISGCSKFRRWSFLQEAV</sequence>
<gene>
    <name evidence="1" type="ORF">CU098_008558</name>
</gene>
<keyword evidence="2" id="KW-1185">Reference proteome</keyword>
<organism evidence="1 2">
    <name type="scientific">Rhizopus stolonifer</name>
    <name type="common">Rhizopus nigricans</name>
    <dbReference type="NCBI Taxonomy" id="4846"/>
    <lineage>
        <taxon>Eukaryota</taxon>
        <taxon>Fungi</taxon>
        <taxon>Fungi incertae sedis</taxon>
        <taxon>Mucoromycota</taxon>
        <taxon>Mucoromycotina</taxon>
        <taxon>Mucoromycetes</taxon>
        <taxon>Mucorales</taxon>
        <taxon>Mucorineae</taxon>
        <taxon>Rhizopodaceae</taxon>
        <taxon>Rhizopus</taxon>
    </lineage>
</organism>